<dbReference type="OrthoDB" id="2449457at2"/>
<dbReference type="eggNOG" id="COG5504">
    <property type="taxonomic scope" value="Bacteria"/>
</dbReference>
<evidence type="ECO:0000259" key="1">
    <source>
        <dbReference type="Pfam" id="PF10026"/>
    </source>
</evidence>
<sequence>MAVENTKVILEEIVEMSRLLVESSPRFIQQKLFYHHLKSYFSDVPPEELLFILIRNGLFTPEEIVDIEFTLKQLEEKNTWRIVQKEYERLKKLWNGKETPIFIFPLTKHRPNIEGIIANKNGLSFRENIFLFISLELEETELKAMIAHEYHHCCRLDYLNKAPENIPLKDSLIIEGMAECAVEELYGSKWCSPWINRYSLEEMKEIWFDRFVPYLNSKGVIKHQPFLYGDGTSNFPRWIGYCIGYSIVKSFLKKNGPINQEIFIQTPADELISRSDFFKLSN</sequence>
<comment type="caution">
    <text evidence="2">The sequence shown here is derived from an EMBL/GenBank/DDBJ whole genome shotgun (WGS) entry which is preliminary data.</text>
</comment>
<name>A0A0A3J5I8_9BACL</name>
<reference evidence="2 3" key="1">
    <citation type="submission" date="2014-02" db="EMBL/GenBank/DDBJ databases">
        <title>Draft genome sequence of Lysinibacillus massiliensis CCUG 49529.</title>
        <authorList>
            <person name="Zhang F."/>
            <person name="Wang G."/>
            <person name="Zhang L."/>
        </authorList>
    </citation>
    <scope>NUCLEOTIDE SEQUENCE [LARGE SCALE GENOMIC DNA]</scope>
    <source>
        <strain evidence="2 3">CCUG 49529</strain>
    </source>
</reference>
<dbReference type="RefSeq" id="WP_036174901.1">
    <property type="nucleotide sequence ID" value="NZ_AVCZ01000011.1"/>
</dbReference>
<protein>
    <recommendedName>
        <fullName evidence="1">DUF2268 domain-containing protein</fullName>
    </recommendedName>
</protein>
<evidence type="ECO:0000313" key="2">
    <source>
        <dbReference type="EMBL" id="KGR91000.1"/>
    </source>
</evidence>
<dbReference type="AlphaFoldDB" id="A0A0A3J5I8"/>
<gene>
    <name evidence="2" type="ORF">CD30_07895</name>
</gene>
<keyword evidence="3" id="KW-1185">Reference proteome</keyword>
<dbReference type="Pfam" id="PF10026">
    <property type="entry name" value="DUF2268"/>
    <property type="match status" value="1"/>
</dbReference>
<dbReference type="InterPro" id="IPR018728">
    <property type="entry name" value="DUF2268"/>
</dbReference>
<accession>A0A0A3J5I8</accession>
<dbReference type="EMBL" id="JPVQ01000011">
    <property type="protein sequence ID" value="KGR91000.1"/>
    <property type="molecule type" value="Genomic_DNA"/>
</dbReference>
<feature type="domain" description="DUF2268" evidence="1">
    <location>
        <begin position="80"/>
        <end position="272"/>
    </location>
</feature>
<dbReference type="Proteomes" id="UP000030595">
    <property type="component" value="Unassembled WGS sequence"/>
</dbReference>
<proteinExistence type="predicted"/>
<organism evidence="2 3">
    <name type="scientific">Ureibacillus massiliensis 4400831 = CIP 108448 = CCUG 49529</name>
    <dbReference type="NCBI Taxonomy" id="1211035"/>
    <lineage>
        <taxon>Bacteria</taxon>
        <taxon>Bacillati</taxon>
        <taxon>Bacillota</taxon>
        <taxon>Bacilli</taxon>
        <taxon>Bacillales</taxon>
        <taxon>Caryophanaceae</taxon>
        <taxon>Ureibacillus</taxon>
    </lineage>
</organism>
<evidence type="ECO:0000313" key="3">
    <source>
        <dbReference type="Proteomes" id="UP000030595"/>
    </source>
</evidence>